<proteinExistence type="predicted"/>
<protein>
    <submittedName>
        <fullName evidence="4">Uncharacterized protein</fullName>
    </submittedName>
</protein>
<name>A0AAV9HJX0_9PEZI</name>
<feature type="compositionally biased region" description="Low complexity" evidence="1">
    <location>
        <begin position="366"/>
        <end position="389"/>
    </location>
</feature>
<comment type="caution">
    <text evidence="4">The sequence shown here is derived from an EMBL/GenBank/DDBJ whole genome shotgun (WGS) entry which is preliminary data.</text>
</comment>
<sequence length="389" mass="40481">MLSRKSGPSLFSPSLWLLLSSSIQQAAAGPYPKDGTNAANFGYLFQRDCAVPCGYQNQYCCEAGAQCTTAAGIAGCAAWNYYTTTWTETKTYTKTWSSAIPAATGANGADCIPEPGTQQKACGPICCASDQYCAYSGQCAQNGGGGIIIGTTVHTGIQTITTQYSAPYRVTSGTATSTGTAAGATQTDDGVSPGGTAGGGLSGGAIAGIVIGTIAGVALLLLICACCLVRGLWHGVLAIFGIGKKDKRKSETIIEEERYARRGSSHAHRDSHSSWYGAGGGRPSTVASRKEKKSGAGMLGLGAALGTMALLLGLKKDKNKKKGAVKSRSDISSSYYSDVYTADSPSSLSDDRRTRRSARHSRTRTASRTTRTTTRISRAPSARSQRSPR</sequence>
<gene>
    <name evidence="4" type="ORF">QBC42DRAFT_228121</name>
</gene>
<keyword evidence="5" id="KW-1185">Reference proteome</keyword>
<dbReference type="EMBL" id="MU864998">
    <property type="protein sequence ID" value="KAK4461035.1"/>
    <property type="molecule type" value="Genomic_DNA"/>
</dbReference>
<feature type="transmembrane region" description="Helical" evidence="2">
    <location>
        <begin position="214"/>
        <end position="240"/>
    </location>
</feature>
<dbReference type="AlphaFoldDB" id="A0AAV9HJX0"/>
<evidence type="ECO:0000256" key="1">
    <source>
        <dbReference type="SAM" id="MobiDB-lite"/>
    </source>
</evidence>
<evidence type="ECO:0000256" key="3">
    <source>
        <dbReference type="SAM" id="SignalP"/>
    </source>
</evidence>
<evidence type="ECO:0000313" key="4">
    <source>
        <dbReference type="EMBL" id="KAK4461035.1"/>
    </source>
</evidence>
<keyword evidence="2" id="KW-1133">Transmembrane helix</keyword>
<feature type="chain" id="PRO_5043990043" evidence="3">
    <location>
        <begin position="29"/>
        <end position="389"/>
    </location>
</feature>
<feature type="signal peptide" evidence="3">
    <location>
        <begin position="1"/>
        <end position="28"/>
    </location>
</feature>
<evidence type="ECO:0000313" key="5">
    <source>
        <dbReference type="Proteomes" id="UP001321749"/>
    </source>
</evidence>
<feature type="region of interest" description="Disordered" evidence="1">
    <location>
        <begin position="259"/>
        <end position="293"/>
    </location>
</feature>
<feature type="transmembrane region" description="Helical" evidence="2">
    <location>
        <begin position="296"/>
        <end position="314"/>
    </location>
</feature>
<accession>A0AAV9HJX0</accession>
<evidence type="ECO:0000256" key="2">
    <source>
        <dbReference type="SAM" id="Phobius"/>
    </source>
</evidence>
<dbReference type="Proteomes" id="UP001321749">
    <property type="component" value="Unassembled WGS sequence"/>
</dbReference>
<feature type="compositionally biased region" description="Low complexity" evidence="1">
    <location>
        <begin position="338"/>
        <end position="348"/>
    </location>
</feature>
<reference evidence="4" key="1">
    <citation type="journal article" date="2023" name="Mol. Phylogenet. Evol.">
        <title>Genome-scale phylogeny and comparative genomics of the fungal order Sordariales.</title>
        <authorList>
            <person name="Hensen N."/>
            <person name="Bonometti L."/>
            <person name="Westerberg I."/>
            <person name="Brannstrom I.O."/>
            <person name="Guillou S."/>
            <person name="Cros-Aarteil S."/>
            <person name="Calhoun S."/>
            <person name="Haridas S."/>
            <person name="Kuo A."/>
            <person name="Mondo S."/>
            <person name="Pangilinan J."/>
            <person name="Riley R."/>
            <person name="LaButti K."/>
            <person name="Andreopoulos B."/>
            <person name="Lipzen A."/>
            <person name="Chen C."/>
            <person name="Yan M."/>
            <person name="Daum C."/>
            <person name="Ng V."/>
            <person name="Clum A."/>
            <person name="Steindorff A."/>
            <person name="Ohm R.A."/>
            <person name="Martin F."/>
            <person name="Silar P."/>
            <person name="Natvig D.O."/>
            <person name="Lalanne C."/>
            <person name="Gautier V."/>
            <person name="Ament-Velasquez S.L."/>
            <person name="Kruys A."/>
            <person name="Hutchinson M.I."/>
            <person name="Powell A.J."/>
            <person name="Barry K."/>
            <person name="Miller A.N."/>
            <person name="Grigoriev I.V."/>
            <person name="Debuchy R."/>
            <person name="Gladieux P."/>
            <person name="Hiltunen Thoren M."/>
            <person name="Johannesson H."/>
        </authorList>
    </citation>
    <scope>NUCLEOTIDE SEQUENCE</scope>
    <source>
        <strain evidence="4">PSN324</strain>
    </source>
</reference>
<organism evidence="4 5">
    <name type="scientific">Cladorrhinum samala</name>
    <dbReference type="NCBI Taxonomy" id="585594"/>
    <lineage>
        <taxon>Eukaryota</taxon>
        <taxon>Fungi</taxon>
        <taxon>Dikarya</taxon>
        <taxon>Ascomycota</taxon>
        <taxon>Pezizomycotina</taxon>
        <taxon>Sordariomycetes</taxon>
        <taxon>Sordariomycetidae</taxon>
        <taxon>Sordariales</taxon>
        <taxon>Podosporaceae</taxon>
        <taxon>Cladorrhinum</taxon>
    </lineage>
</organism>
<feature type="region of interest" description="Disordered" evidence="1">
    <location>
        <begin position="338"/>
        <end position="389"/>
    </location>
</feature>
<feature type="compositionally biased region" description="Basic residues" evidence="1">
    <location>
        <begin position="354"/>
        <end position="365"/>
    </location>
</feature>
<reference evidence="4" key="2">
    <citation type="submission" date="2023-06" db="EMBL/GenBank/DDBJ databases">
        <authorList>
            <consortium name="Lawrence Berkeley National Laboratory"/>
            <person name="Mondo S.J."/>
            <person name="Hensen N."/>
            <person name="Bonometti L."/>
            <person name="Westerberg I."/>
            <person name="Brannstrom I.O."/>
            <person name="Guillou S."/>
            <person name="Cros-Aarteil S."/>
            <person name="Calhoun S."/>
            <person name="Haridas S."/>
            <person name="Kuo A."/>
            <person name="Pangilinan J."/>
            <person name="Riley R."/>
            <person name="Labutti K."/>
            <person name="Andreopoulos B."/>
            <person name="Lipzen A."/>
            <person name="Chen C."/>
            <person name="Yanf M."/>
            <person name="Daum C."/>
            <person name="Ng V."/>
            <person name="Clum A."/>
            <person name="Steindorff A."/>
            <person name="Ohm R."/>
            <person name="Martin F."/>
            <person name="Silar P."/>
            <person name="Natvig D."/>
            <person name="Lalanne C."/>
            <person name="Gautier V."/>
            <person name="Ament-Velasquez S.L."/>
            <person name="Kruys A."/>
            <person name="Hutchinson M.I."/>
            <person name="Powell A.J."/>
            <person name="Barry K."/>
            <person name="Miller A.N."/>
            <person name="Grigoriev I.V."/>
            <person name="Debuchy R."/>
            <person name="Gladieux P."/>
            <person name="Thoren M.H."/>
            <person name="Johannesson H."/>
        </authorList>
    </citation>
    <scope>NUCLEOTIDE SEQUENCE</scope>
    <source>
        <strain evidence="4">PSN324</strain>
    </source>
</reference>
<keyword evidence="2" id="KW-0812">Transmembrane</keyword>
<keyword evidence="3" id="KW-0732">Signal</keyword>
<keyword evidence="2" id="KW-0472">Membrane</keyword>